<sequence length="249" mass="27267">MPAYIQPTSLIPDNELARLRTLYQYQILNTIPEKIFDDYVALAAQLFNLPISLISLVDAEAVFFKANVGLPGLESVPRADSLCSAAVLENMPVLFPDLRQQRCDLVNPAVAESAGLRAYAGAPLRTAEGNIGTLCVIGREAREFTEGESQLLARLAGLVTLTIELRGRLLSHGGEEHWQRAQHELRGYLHESSTLARYLAARTNGAAFFSEEVQQTVDRRLDAIEQALRRLLARAAAAPEAASAQQTSK</sequence>
<reference evidence="2 3" key="1">
    <citation type="submission" date="2018-12" db="EMBL/GenBank/DDBJ databases">
        <title>Hymenobacter gummosus sp. nov., isolated from a spring.</title>
        <authorList>
            <person name="Nie L."/>
        </authorList>
    </citation>
    <scope>NUCLEOTIDE SEQUENCE [LARGE SCALE GENOMIC DNA]</scope>
    <source>
        <strain evidence="2 3">KCTC 52166</strain>
    </source>
</reference>
<dbReference type="RefSeq" id="WP_126692058.1">
    <property type="nucleotide sequence ID" value="NZ_RXOF01000002.1"/>
</dbReference>
<dbReference type="Proteomes" id="UP000282184">
    <property type="component" value="Unassembled WGS sequence"/>
</dbReference>
<keyword evidence="3" id="KW-1185">Reference proteome</keyword>
<accession>A0A3S0H7N4</accession>
<protein>
    <submittedName>
        <fullName evidence="2">GAF domain-containing protein</fullName>
    </submittedName>
</protein>
<comment type="caution">
    <text evidence="2">The sequence shown here is derived from an EMBL/GenBank/DDBJ whole genome shotgun (WGS) entry which is preliminary data.</text>
</comment>
<dbReference type="PANTHER" id="PTHR43102:SF2">
    <property type="entry name" value="GAF DOMAIN-CONTAINING PROTEIN"/>
    <property type="match status" value="1"/>
</dbReference>
<dbReference type="Gene3D" id="3.30.450.40">
    <property type="match status" value="1"/>
</dbReference>
<evidence type="ECO:0000313" key="3">
    <source>
        <dbReference type="Proteomes" id="UP000282184"/>
    </source>
</evidence>
<dbReference type="InterPro" id="IPR003018">
    <property type="entry name" value="GAF"/>
</dbReference>
<dbReference type="InterPro" id="IPR029016">
    <property type="entry name" value="GAF-like_dom_sf"/>
</dbReference>
<dbReference type="OrthoDB" id="9811889at2"/>
<evidence type="ECO:0000313" key="2">
    <source>
        <dbReference type="EMBL" id="RTQ52403.1"/>
    </source>
</evidence>
<dbReference type="SMART" id="SM00065">
    <property type="entry name" value="GAF"/>
    <property type="match status" value="1"/>
</dbReference>
<dbReference type="EMBL" id="RXOF01000002">
    <property type="protein sequence ID" value="RTQ52403.1"/>
    <property type="molecule type" value="Genomic_DNA"/>
</dbReference>
<gene>
    <name evidence="2" type="ORF">EJV47_05150</name>
</gene>
<organism evidence="2 3">
    <name type="scientific">Hymenobacter gummosus</name>
    <dbReference type="NCBI Taxonomy" id="1776032"/>
    <lineage>
        <taxon>Bacteria</taxon>
        <taxon>Pseudomonadati</taxon>
        <taxon>Bacteroidota</taxon>
        <taxon>Cytophagia</taxon>
        <taxon>Cytophagales</taxon>
        <taxon>Hymenobacteraceae</taxon>
        <taxon>Hymenobacter</taxon>
    </lineage>
</organism>
<name>A0A3S0H7N4_9BACT</name>
<proteinExistence type="predicted"/>
<dbReference type="AlphaFoldDB" id="A0A3S0H7N4"/>
<feature type="domain" description="GAF" evidence="1">
    <location>
        <begin position="31"/>
        <end position="173"/>
    </location>
</feature>
<dbReference type="PANTHER" id="PTHR43102">
    <property type="entry name" value="SLR1143 PROTEIN"/>
    <property type="match status" value="1"/>
</dbReference>
<evidence type="ECO:0000259" key="1">
    <source>
        <dbReference type="SMART" id="SM00065"/>
    </source>
</evidence>
<dbReference type="Pfam" id="PF01590">
    <property type="entry name" value="GAF"/>
    <property type="match status" value="1"/>
</dbReference>
<dbReference type="SUPFAM" id="SSF55781">
    <property type="entry name" value="GAF domain-like"/>
    <property type="match status" value="1"/>
</dbReference>